<feature type="transmembrane region" description="Helical" evidence="6">
    <location>
        <begin position="21"/>
        <end position="39"/>
    </location>
</feature>
<evidence type="ECO:0000256" key="6">
    <source>
        <dbReference type="SAM" id="Phobius"/>
    </source>
</evidence>
<dbReference type="Pfam" id="PF01083">
    <property type="entry name" value="Cutinase"/>
    <property type="match status" value="1"/>
</dbReference>
<dbReference type="PANTHER" id="PTHR33630:SF9">
    <property type="entry name" value="CUTINASE 4"/>
    <property type="match status" value="1"/>
</dbReference>
<keyword evidence="2" id="KW-0719">Serine esterase</keyword>
<dbReference type="InterPro" id="IPR029058">
    <property type="entry name" value="AB_hydrolase_fold"/>
</dbReference>
<evidence type="ECO:0000256" key="3">
    <source>
        <dbReference type="ARBA" id="ARBA00022801"/>
    </source>
</evidence>
<dbReference type="InterPro" id="IPR000675">
    <property type="entry name" value="Cutinase/axe"/>
</dbReference>
<dbReference type="SUPFAM" id="SSF53474">
    <property type="entry name" value="alpha/beta-Hydrolases"/>
    <property type="match status" value="1"/>
</dbReference>
<evidence type="ECO:0000313" key="7">
    <source>
        <dbReference type="EMBL" id="NKY36183.1"/>
    </source>
</evidence>
<feature type="region of interest" description="Disordered" evidence="5">
    <location>
        <begin position="49"/>
        <end position="87"/>
    </location>
</feature>
<keyword evidence="4" id="KW-1015">Disulfide bond</keyword>
<evidence type="ECO:0000256" key="1">
    <source>
        <dbReference type="ARBA" id="ARBA00007534"/>
    </source>
</evidence>
<proteinExistence type="inferred from homology"/>
<dbReference type="EMBL" id="JAAXOO010000006">
    <property type="protein sequence ID" value="NKY36183.1"/>
    <property type="molecule type" value="Genomic_DNA"/>
</dbReference>
<keyword evidence="6" id="KW-0812">Transmembrane</keyword>
<gene>
    <name evidence="7" type="ORF">HGA13_24390</name>
</gene>
<evidence type="ECO:0000256" key="5">
    <source>
        <dbReference type="SAM" id="MobiDB-lite"/>
    </source>
</evidence>
<evidence type="ECO:0000313" key="8">
    <source>
        <dbReference type="Proteomes" id="UP000565715"/>
    </source>
</evidence>
<feature type="compositionally biased region" description="Polar residues" evidence="5">
    <location>
        <begin position="78"/>
        <end position="87"/>
    </location>
</feature>
<keyword evidence="6" id="KW-1133">Transmembrane helix</keyword>
<dbReference type="SMART" id="SM01110">
    <property type="entry name" value="Cutinase"/>
    <property type="match status" value="1"/>
</dbReference>
<evidence type="ECO:0000256" key="4">
    <source>
        <dbReference type="ARBA" id="ARBA00023157"/>
    </source>
</evidence>
<dbReference type="AlphaFoldDB" id="A0A846XNR7"/>
<comment type="similarity">
    <text evidence="1">Belongs to the cutinase family.</text>
</comment>
<keyword evidence="6" id="KW-0472">Membrane</keyword>
<keyword evidence="8" id="KW-1185">Reference proteome</keyword>
<sequence>MPVSRGRSGARRSRSAGCLTLLALGVAGLVIVVLLWYLLAGCLREPPPGPGPGPGPEEPTSQPASCPDVQMISVPGTWESSSTDDPYNPSANPASLMLNISDPVREQFPTERVDVYTVPYVAQFSNPVAFPPDGQASYNVSRSEGMRRTFDFLTQRHEECPLTTYVLAGFSQGAVIAGDIAEQIGKGNGPVPADRVLGVSLIADGRRSGEPGPGQPIQVGTPPPGTGAEVALAGLSVPGITMTGAREEGFGELADRVYTICAPGDLICDAPRSALSPGNIIGSLGTLTAAVGNPVHSLYHNFVVEPDGTTATQWAADWAVGLVTNAPRPAHS</sequence>
<dbReference type="Proteomes" id="UP000565715">
    <property type="component" value="Unassembled WGS sequence"/>
</dbReference>
<organism evidence="7 8">
    <name type="scientific">Nocardia speluncae</name>
    <dbReference type="NCBI Taxonomy" id="419477"/>
    <lineage>
        <taxon>Bacteria</taxon>
        <taxon>Bacillati</taxon>
        <taxon>Actinomycetota</taxon>
        <taxon>Actinomycetes</taxon>
        <taxon>Mycobacteriales</taxon>
        <taxon>Nocardiaceae</taxon>
        <taxon>Nocardia</taxon>
    </lineage>
</organism>
<evidence type="ECO:0000256" key="2">
    <source>
        <dbReference type="ARBA" id="ARBA00022487"/>
    </source>
</evidence>
<accession>A0A846XNR7</accession>
<name>A0A846XNR7_9NOCA</name>
<dbReference type="GO" id="GO:0052689">
    <property type="term" value="F:carboxylic ester hydrolase activity"/>
    <property type="evidence" value="ECO:0007669"/>
    <property type="project" value="UniProtKB-KW"/>
</dbReference>
<protein>
    <submittedName>
        <fullName evidence="7">Cutinase family protein</fullName>
    </submittedName>
</protein>
<dbReference type="PANTHER" id="PTHR33630">
    <property type="entry name" value="CUTINASE RV1984C-RELATED-RELATED"/>
    <property type="match status" value="1"/>
</dbReference>
<dbReference type="Gene3D" id="3.40.50.1820">
    <property type="entry name" value="alpha/beta hydrolase"/>
    <property type="match status" value="1"/>
</dbReference>
<comment type="caution">
    <text evidence="7">The sequence shown here is derived from an EMBL/GenBank/DDBJ whole genome shotgun (WGS) entry which is preliminary data.</text>
</comment>
<reference evidence="7 8" key="1">
    <citation type="submission" date="2020-04" db="EMBL/GenBank/DDBJ databases">
        <title>MicrobeNet Type strains.</title>
        <authorList>
            <person name="Nicholson A.C."/>
        </authorList>
    </citation>
    <scope>NUCLEOTIDE SEQUENCE [LARGE SCALE GENOMIC DNA]</scope>
    <source>
        <strain evidence="7 8">DSM 45078</strain>
    </source>
</reference>
<keyword evidence="3" id="KW-0378">Hydrolase</keyword>